<dbReference type="RefSeq" id="WP_212190308.1">
    <property type="nucleotide sequence ID" value="NZ_JAGTAR010000013.1"/>
</dbReference>
<evidence type="ECO:0000256" key="4">
    <source>
        <dbReference type="ARBA" id="ARBA00023163"/>
    </source>
</evidence>
<dbReference type="Gene3D" id="1.10.1740.10">
    <property type="match status" value="1"/>
</dbReference>
<dbReference type="SUPFAM" id="SSF88946">
    <property type="entry name" value="Sigma2 domain of RNA polymerase sigma factors"/>
    <property type="match status" value="1"/>
</dbReference>
<dbReference type="InterPro" id="IPR039425">
    <property type="entry name" value="RNA_pol_sigma-70-like"/>
</dbReference>
<dbReference type="PRINTS" id="PR00038">
    <property type="entry name" value="HTHLUXR"/>
</dbReference>
<dbReference type="InterPro" id="IPR013249">
    <property type="entry name" value="RNA_pol_sigma70_r4_t2"/>
</dbReference>
<dbReference type="InterPro" id="IPR014327">
    <property type="entry name" value="RNA_pol_sigma70_bacteroid"/>
</dbReference>
<dbReference type="NCBIfam" id="TIGR02985">
    <property type="entry name" value="Sig70_bacteroi1"/>
    <property type="match status" value="1"/>
</dbReference>
<dbReference type="InterPro" id="IPR000792">
    <property type="entry name" value="Tscrpt_reg_LuxR_C"/>
</dbReference>
<evidence type="ECO:0000313" key="7">
    <source>
        <dbReference type="EMBL" id="MBR8535868.1"/>
    </source>
</evidence>
<reference evidence="7" key="1">
    <citation type="journal article" date="2018" name="Int. J. Syst. Evol. Microbiol.">
        <title>Carboxylicivirga sediminis sp. nov., isolated from coastal sediment.</title>
        <authorList>
            <person name="Wang F.Q."/>
            <person name="Ren L.H."/>
            <person name="Zou R.J."/>
            <person name="Sun Y.Z."/>
            <person name="Liu X.J."/>
            <person name="Jiang F."/>
            <person name="Liu L.J."/>
        </authorList>
    </citation>
    <scope>NUCLEOTIDE SEQUENCE</scope>
    <source>
        <strain evidence="7">JR1</strain>
    </source>
</reference>
<keyword evidence="4" id="KW-0804">Transcription</keyword>
<reference evidence="7" key="2">
    <citation type="submission" date="2021-04" db="EMBL/GenBank/DDBJ databases">
        <authorList>
            <person name="Zhang T."/>
            <person name="Zhang Y."/>
            <person name="Lu D."/>
            <person name="Zuo D."/>
            <person name="Du Z."/>
        </authorList>
    </citation>
    <scope>NUCLEOTIDE SEQUENCE</scope>
    <source>
        <strain evidence="7">JR1</strain>
    </source>
</reference>
<dbReference type="InterPro" id="IPR036388">
    <property type="entry name" value="WH-like_DNA-bd_sf"/>
</dbReference>
<evidence type="ECO:0000313" key="8">
    <source>
        <dbReference type="Proteomes" id="UP000679220"/>
    </source>
</evidence>
<dbReference type="Gene3D" id="1.10.10.10">
    <property type="entry name" value="Winged helix-like DNA-binding domain superfamily/Winged helix DNA-binding domain"/>
    <property type="match status" value="1"/>
</dbReference>
<dbReference type="Pfam" id="PF08281">
    <property type="entry name" value="Sigma70_r4_2"/>
    <property type="match status" value="1"/>
</dbReference>
<feature type="domain" description="RNA polymerase sigma-70 region 2" evidence="5">
    <location>
        <begin position="21"/>
        <end position="86"/>
    </location>
</feature>
<dbReference type="PANTHER" id="PTHR43133">
    <property type="entry name" value="RNA POLYMERASE ECF-TYPE SIGMA FACTO"/>
    <property type="match status" value="1"/>
</dbReference>
<comment type="similarity">
    <text evidence="1">Belongs to the sigma-70 factor family. ECF subfamily.</text>
</comment>
<comment type="caution">
    <text evidence="7">The sequence shown here is derived from an EMBL/GenBank/DDBJ whole genome shotgun (WGS) entry which is preliminary data.</text>
</comment>
<organism evidence="7 8">
    <name type="scientific">Carboxylicivirga sediminis</name>
    <dbReference type="NCBI Taxonomy" id="2006564"/>
    <lineage>
        <taxon>Bacteria</taxon>
        <taxon>Pseudomonadati</taxon>
        <taxon>Bacteroidota</taxon>
        <taxon>Bacteroidia</taxon>
        <taxon>Marinilabiliales</taxon>
        <taxon>Marinilabiliaceae</taxon>
        <taxon>Carboxylicivirga</taxon>
    </lineage>
</organism>
<keyword evidence="3" id="KW-0731">Sigma factor</keyword>
<dbReference type="NCBIfam" id="TIGR02937">
    <property type="entry name" value="sigma70-ECF"/>
    <property type="match status" value="1"/>
</dbReference>
<protein>
    <submittedName>
        <fullName evidence="7">RNA polymerase sigma-70 factor</fullName>
    </submittedName>
</protein>
<accession>A0A941F4N0</accession>
<dbReference type="GO" id="GO:0006352">
    <property type="term" value="P:DNA-templated transcription initiation"/>
    <property type="evidence" value="ECO:0007669"/>
    <property type="project" value="InterPro"/>
</dbReference>
<dbReference type="PANTHER" id="PTHR43133:SF46">
    <property type="entry name" value="RNA POLYMERASE SIGMA-70 FACTOR ECF SUBFAMILY"/>
    <property type="match status" value="1"/>
</dbReference>
<dbReference type="GO" id="GO:0016987">
    <property type="term" value="F:sigma factor activity"/>
    <property type="evidence" value="ECO:0007669"/>
    <property type="project" value="UniProtKB-KW"/>
</dbReference>
<keyword evidence="8" id="KW-1185">Reference proteome</keyword>
<proteinExistence type="inferred from homology"/>
<dbReference type="EMBL" id="JAGTAR010000013">
    <property type="protein sequence ID" value="MBR8535868.1"/>
    <property type="molecule type" value="Genomic_DNA"/>
</dbReference>
<dbReference type="Proteomes" id="UP000679220">
    <property type="component" value="Unassembled WGS sequence"/>
</dbReference>
<dbReference type="InterPro" id="IPR013325">
    <property type="entry name" value="RNA_pol_sigma_r2"/>
</dbReference>
<dbReference type="Pfam" id="PF04542">
    <property type="entry name" value="Sigma70_r2"/>
    <property type="match status" value="1"/>
</dbReference>
<dbReference type="SUPFAM" id="SSF88659">
    <property type="entry name" value="Sigma3 and sigma4 domains of RNA polymerase sigma factors"/>
    <property type="match status" value="1"/>
</dbReference>
<evidence type="ECO:0000256" key="1">
    <source>
        <dbReference type="ARBA" id="ARBA00010641"/>
    </source>
</evidence>
<dbReference type="AlphaFoldDB" id="A0A941F4N0"/>
<name>A0A941F4N0_9BACT</name>
<sequence>MNQASIARISQGDQLEFAHLMSTYNSGLYSFARGFVNSSEVAEEIISDVFLKLWKNRGKLLEIEDLKNYLFIAVRNSCLTAIKRKKQNEIKLDELPSYYIDRIEVPKEEGFDSELIDALNEAIDCLPPKCKLVFSMAKLQGFKRKEIANVLNISEKTVEYHLKTAVTKLIEQVGNTKKHPTREGMRLLLLLFNIF</sequence>
<evidence type="ECO:0000259" key="6">
    <source>
        <dbReference type="Pfam" id="PF08281"/>
    </source>
</evidence>
<evidence type="ECO:0000256" key="3">
    <source>
        <dbReference type="ARBA" id="ARBA00023082"/>
    </source>
</evidence>
<evidence type="ECO:0000259" key="5">
    <source>
        <dbReference type="Pfam" id="PF04542"/>
    </source>
</evidence>
<dbReference type="InterPro" id="IPR014284">
    <property type="entry name" value="RNA_pol_sigma-70_dom"/>
</dbReference>
<gene>
    <name evidence="7" type="ORF">KDU71_09900</name>
</gene>
<dbReference type="InterPro" id="IPR007627">
    <property type="entry name" value="RNA_pol_sigma70_r2"/>
</dbReference>
<feature type="domain" description="RNA polymerase sigma factor 70 region 4 type 2" evidence="6">
    <location>
        <begin position="117"/>
        <end position="169"/>
    </location>
</feature>
<evidence type="ECO:0000256" key="2">
    <source>
        <dbReference type="ARBA" id="ARBA00023015"/>
    </source>
</evidence>
<dbReference type="InterPro" id="IPR013324">
    <property type="entry name" value="RNA_pol_sigma_r3/r4-like"/>
</dbReference>
<dbReference type="GO" id="GO:0003677">
    <property type="term" value="F:DNA binding"/>
    <property type="evidence" value="ECO:0007669"/>
    <property type="project" value="InterPro"/>
</dbReference>
<keyword evidence="2" id="KW-0805">Transcription regulation</keyword>